<feature type="domain" description="DUF4874" evidence="3">
    <location>
        <begin position="113"/>
        <end position="223"/>
    </location>
</feature>
<sequence>MRFCHAPKLGSVLGLALVVTVFAAPPSASAADYAMVRSYQQAPQTVLNRDGGPWAHLDLMTMSVEQLQSHVQSYTVDGQPFDVGPMRLVHTYICLNPVGIEYTACSATNPNPKPISAEDVRKIDDALAKALQARIKIVLRFAYNHGPGDDAPLDVILQDIQSLAPLVQKYKPIIYAMNQGFIGFWGEGHDSTYGNNTQSNMQQIMQAEQVAFGDATFMLNRQPANILSWELGSTPYWGIHDDHYATAEDAGTWISHPWDNGKWTSDELKSFAAERSDIIPFSGEVGGLDPTTQNCAAFDAYSTRLHLNMINIGFHMDFLASQSCYPSLMNKVGPAIALTRASLDKPFLQGSTSTLTLNFRNTGYSRLFSPKPMYFVLVDADGNPVDSSIFVPVRVPFDLRQLAAVNGQGSTSVEIAMPRTVHSGSRYQAALWIPDADEQLARLPEYNYLLNNAGVPDPRTGLNILFPMNF</sequence>
<feature type="signal peptide" evidence="1">
    <location>
        <begin position="1"/>
        <end position="30"/>
    </location>
</feature>
<dbReference type="Proteomes" id="UP000593892">
    <property type="component" value="Chromosome"/>
</dbReference>
<dbReference type="AlphaFoldDB" id="A0A7S7NLJ8"/>
<keyword evidence="5" id="KW-1185">Reference proteome</keyword>
<dbReference type="InterPro" id="IPR032267">
    <property type="entry name" value="DUF4832"/>
</dbReference>
<keyword evidence="1" id="KW-0732">Signal</keyword>
<name>A0A7S7NLJ8_PALFE</name>
<evidence type="ECO:0000313" key="5">
    <source>
        <dbReference type="Proteomes" id="UP000593892"/>
    </source>
</evidence>
<evidence type="ECO:0000259" key="2">
    <source>
        <dbReference type="Pfam" id="PF16116"/>
    </source>
</evidence>
<gene>
    <name evidence="4" type="ORF">IRI77_23920</name>
</gene>
<reference evidence="4 5" key="1">
    <citation type="submission" date="2020-10" db="EMBL/GenBank/DDBJ databases">
        <title>Complete genome sequence of Paludibaculum fermentans P105T, a facultatively anaerobic acidobacterium capable of dissimilatory Fe(III) reduction.</title>
        <authorList>
            <person name="Dedysh S.N."/>
            <person name="Beletsky A.V."/>
            <person name="Kulichevskaya I.S."/>
            <person name="Mardanov A.V."/>
            <person name="Ravin N.V."/>
        </authorList>
    </citation>
    <scope>NUCLEOTIDE SEQUENCE [LARGE SCALE GENOMIC DNA]</scope>
    <source>
        <strain evidence="4 5">P105</strain>
    </source>
</reference>
<dbReference type="InterPro" id="IPR032379">
    <property type="entry name" value="DUF4874"/>
</dbReference>
<protein>
    <submittedName>
        <fullName evidence="4">DUF4874 domain-containing protein</fullName>
    </submittedName>
</protein>
<dbReference type="Pfam" id="PF16116">
    <property type="entry name" value="DUF4832"/>
    <property type="match status" value="1"/>
</dbReference>
<feature type="chain" id="PRO_5032831994" evidence="1">
    <location>
        <begin position="31"/>
        <end position="470"/>
    </location>
</feature>
<dbReference type="Pfam" id="PF16173">
    <property type="entry name" value="DUF4874"/>
    <property type="match status" value="1"/>
</dbReference>
<dbReference type="EMBL" id="CP063849">
    <property type="protein sequence ID" value="QOY85850.1"/>
    <property type="molecule type" value="Genomic_DNA"/>
</dbReference>
<organism evidence="4 5">
    <name type="scientific">Paludibaculum fermentans</name>
    <dbReference type="NCBI Taxonomy" id="1473598"/>
    <lineage>
        <taxon>Bacteria</taxon>
        <taxon>Pseudomonadati</taxon>
        <taxon>Acidobacteriota</taxon>
        <taxon>Terriglobia</taxon>
        <taxon>Bryobacterales</taxon>
        <taxon>Bryobacteraceae</taxon>
        <taxon>Paludibaculum</taxon>
    </lineage>
</organism>
<evidence type="ECO:0000259" key="3">
    <source>
        <dbReference type="Pfam" id="PF16173"/>
    </source>
</evidence>
<dbReference type="RefSeq" id="WP_194447520.1">
    <property type="nucleotide sequence ID" value="NZ_CP063849.1"/>
</dbReference>
<feature type="domain" description="DUF4832" evidence="2">
    <location>
        <begin position="238"/>
        <end position="452"/>
    </location>
</feature>
<evidence type="ECO:0000256" key="1">
    <source>
        <dbReference type="SAM" id="SignalP"/>
    </source>
</evidence>
<evidence type="ECO:0000313" key="4">
    <source>
        <dbReference type="EMBL" id="QOY85850.1"/>
    </source>
</evidence>
<accession>A0A7S7NLJ8</accession>
<dbReference type="KEGG" id="pfer:IRI77_23920"/>
<proteinExistence type="predicted"/>